<feature type="region of interest" description="Disordered" evidence="1">
    <location>
        <begin position="545"/>
        <end position="565"/>
    </location>
</feature>
<feature type="transmembrane region" description="Helical" evidence="2">
    <location>
        <begin position="176"/>
        <end position="196"/>
    </location>
</feature>
<gene>
    <name evidence="4" type="ORF">ACHHYP_03427</name>
</gene>
<dbReference type="PRINTS" id="PR00109">
    <property type="entry name" value="TYRKINASE"/>
</dbReference>
<keyword evidence="2" id="KW-1133">Transmembrane helix</keyword>
<dbReference type="Gene3D" id="3.30.200.20">
    <property type="entry name" value="Phosphorylase Kinase, domain 1"/>
    <property type="match status" value="1"/>
</dbReference>
<name>A0A1V9ZR70_ACHHY</name>
<dbReference type="InterPro" id="IPR011009">
    <property type="entry name" value="Kinase-like_dom_sf"/>
</dbReference>
<dbReference type="Gene3D" id="1.10.510.10">
    <property type="entry name" value="Transferase(Phosphotransferase) domain 1"/>
    <property type="match status" value="1"/>
</dbReference>
<dbReference type="PANTHER" id="PTHR44329">
    <property type="entry name" value="SERINE/THREONINE-PROTEIN KINASE TNNI3K-RELATED"/>
    <property type="match status" value="1"/>
</dbReference>
<dbReference type="PANTHER" id="PTHR44329:SF214">
    <property type="entry name" value="PROTEIN KINASE DOMAIN-CONTAINING PROTEIN"/>
    <property type="match status" value="1"/>
</dbReference>
<evidence type="ECO:0000313" key="4">
    <source>
        <dbReference type="EMBL" id="OQS00515.1"/>
    </source>
</evidence>
<dbReference type="EMBL" id="JNBR01000030">
    <property type="protein sequence ID" value="OQS00515.1"/>
    <property type="molecule type" value="Genomic_DNA"/>
</dbReference>
<dbReference type="STRING" id="1202772.A0A1V9ZR70"/>
<dbReference type="Proteomes" id="UP000243579">
    <property type="component" value="Unassembled WGS sequence"/>
</dbReference>
<reference evidence="4 5" key="1">
    <citation type="journal article" date="2014" name="Genome Biol. Evol.">
        <title>The secreted proteins of Achlya hypogyna and Thraustotheca clavata identify the ancestral oomycete secretome and reveal gene acquisitions by horizontal gene transfer.</title>
        <authorList>
            <person name="Misner I."/>
            <person name="Blouin N."/>
            <person name="Leonard G."/>
            <person name="Richards T.A."/>
            <person name="Lane C.E."/>
        </authorList>
    </citation>
    <scope>NUCLEOTIDE SEQUENCE [LARGE SCALE GENOMIC DNA]</scope>
    <source>
        <strain evidence="4 5">ATCC 48635</strain>
    </source>
</reference>
<evidence type="ECO:0000313" key="5">
    <source>
        <dbReference type="Proteomes" id="UP000243579"/>
    </source>
</evidence>
<comment type="caution">
    <text evidence="4">The sequence shown here is derived from an EMBL/GenBank/DDBJ whole genome shotgun (WGS) entry which is preliminary data.</text>
</comment>
<keyword evidence="4" id="KW-0808">Transferase</keyword>
<keyword evidence="4" id="KW-0418">Kinase</keyword>
<organism evidence="4 5">
    <name type="scientific">Achlya hypogyna</name>
    <name type="common">Oomycete</name>
    <name type="synonym">Protoachlya hypogyna</name>
    <dbReference type="NCBI Taxonomy" id="1202772"/>
    <lineage>
        <taxon>Eukaryota</taxon>
        <taxon>Sar</taxon>
        <taxon>Stramenopiles</taxon>
        <taxon>Oomycota</taxon>
        <taxon>Saprolegniomycetes</taxon>
        <taxon>Saprolegniales</taxon>
        <taxon>Achlyaceae</taxon>
        <taxon>Achlya</taxon>
    </lineage>
</organism>
<evidence type="ECO:0000259" key="3">
    <source>
        <dbReference type="PROSITE" id="PS50011"/>
    </source>
</evidence>
<protein>
    <submittedName>
        <fullName evidence="4">Protein kinase</fullName>
    </submittedName>
</protein>
<dbReference type="PROSITE" id="PS50011">
    <property type="entry name" value="PROTEIN_KINASE_DOM"/>
    <property type="match status" value="1"/>
</dbReference>
<dbReference type="GO" id="GO:0004674">
    <property type="term" value="F:protein serine/threonine kinase activity"/>
    <property type="evidence" value="ECO:0007669"/>
    <property type="project" value="TreeGrafter"/>
</dbReference>
<dbReference type="InterPro" id="IPR001245">
    <property type="entry name" value="Ser-Thr/Tyr_kinase_cat_dom"/>
</dbReference>
<dbReference type="GO" id="GO:0005524">
    <property type="term" value="F:ATP binding"/>
    <property type="evidence" value="ECO:0007669"/>
    <property type="project" value="InterPro"/>
</dbReference>
<dbReference type="OrthoDB" id="10261027at2759"/>
<dbReference type="InterPro" id="IPR000719">
    <property type="entry name" value="Prot_kinase_dom"/>
</dbReference>
<keyword evidence="5" id="KW-1185">Reference proteome</keyword>
<evidence type="ECO:0000256" key="1">
    <source>
        <dbReference type="SAM" id="MobiDB-lite"/>
    </source>
</evidence>
<accession>A0A1V9ZR70</accession>
<keyword evidence="2" id="KW-0472">Membrane</keyword>
<evidence type="ECO:0000256" key="2">
    <source>
        <dbReference type="SAM" id="Phobius"/>
    </source>
</evidence>
<feature type="region of interest" description="Disordered" evidence="1">
    <location>
        <begin position="17"/>
        <end position="71"/>
    </location>
</feature>
<feature type="compositionally biased region" description="Low complexity" evidence="1">
    <location>
        <begin position="17"/>
        <end position="39"/>
    </location>
</feature>
<proteinExistence type="predicted"/>
<dbReference type="PROSITE" id="PS00108">
    <property type="entry name" value="PROTEIN_KINASE_ST"/>
    <property type="match status" value="1"/>
</dbReference>
<dbReference type="InterPro" id="IPR008271">
    <property type="entry name" value="Ser/Thr_kinase_AS"/>
</dbReference>
<dbReference type="SMART" id="SM00220">
    <property type="entry name" value="S_TKc"/>
    <property type="match status" value="1"/>
</dbReference>
<dbReference type="InterPro" id="IPR051681">
    <property type="entry name" value="Ser/Thr_Kinases-Pseudokinases"/>
</dbReference>
<dbReference type="SUPFAM" id="SSF56112">
    <property type="entry name" value="Protein kinase-like (PK-like)"/>
    <property type="match status" value="1"/>
</dbReference>
<dbReference type="Pfam" id="PF00069">
    <property type="entry name" value="Pkinase"/>
    <property type="match status" value="1"/>
</dbReference>
<feature type="domain" description="Protein kinase" evidence="3">
    <location>
        <begin position="268"/>
        <end position="540"/>
    </location>
</feature>
<keyword evidence="2" id="KW-0812">Transmembrane</keyword>
<sequence length="565" mass="61860">MLLFGIALVGVVAADNATTPVPTTTSPVTPAPQPTQGTPSPTPTTAPVPTSGTTNKTPAPTTSTPAPNAQPQVTQALQRYGITDGWGCVGLDNNTVFTIARNTSDDGKECASYSGYDCYRMNSEKDCSGSLVNFEAVSFPCSVCQKLANTTIAGMFYSEYCLAKTSSSSWGSNQTIILVVSLVAVGAIAIIIFMVYKKRRAARWAARTPTEDLNNPSGDHIVLRSQSGKRSFLSEPAAAYYTAPHDAAADAELNLGDLALYRLDYARLREVRVLATGAHGIVSLGDYKGQPVALKRLLHPDRARDAVQSFIDEIKLMARMDSPYIVRFIGVAWTRPRDIQLVLEYMAHGDLRDHLSNTEADPAALFPWNQKILCALDVVNGLIYLHSNAIIHRDLKSRNVLLTKDARGKLIDFGVSREAIEATMTQGIGTYRWTAPEVLRGKRYTVAADMYSFGIMLSEIATHQVPFWDANLRVSLDAQSTEPLSDFALLDRLRDGTIRPTFNDASPEWLVELAEQCLSYVPEERPTAVHVSAILQHMYDRMYPHTTSTSPPAEAQRLYRSSHGP</sequence>
<dbReference type="AlphaFoldDB" id="A0A1V9ZR70"/>
<feature type="compositionally biased region" description="Low complexity" evidence="1">
    <location>
        <begin position="47"/>
        <end position="71"/>
    </location>
</feature>